<protein>
    <submittedName>
        <fullName evidence="3">Uncharacterized protein</fullName>
    </submittedName>
</protein>
<name>A0A7C9AGU0_OPUST</name>
<feature type="signal peptide" evidence="2">
    <location>
        <begin position="1"/>
        <end position="19"/>
    </location>
</feature>
<feature type="transmembrane region" description="Helical" evidence="1">
    <location>
        <begin position="106"/>
        <end position="127"/>
    </location>
</feature>
<feature type="chain" id="PRO_5027886555" evidence="2">
    <location>
        <begin position="20"/>
        <end position="178"/>
    </location>
</feature>
<proteinExistence type="predicted"/>
<keyword evidence="1" id="KW-1133">Transmembrane helix</keyword>
<keyword evidence="1" id="KW-0472">Membrane</keyword>
<feature type="transmembrane region" description="Helical" evidence="1">
    <location>
        <begin position="47"/>
        <end position="65"/>
    </location>
</feature>
<dbReference type="EMBL" id="GISG01233569">
    <property type="protein sequence ID" value="MBA4666876.1"/>
    <property type="molecule type" value="Transcribed_RNA"/>
</dbReference>
<accession>A0A7C9AGU0</accession>
<evidence type="ECO:0000256" key="1">
    <source>
        <dbReference type="SAM" id="Phobius"/>
    </source>
</evidence>
<sequence>MCYLPLLSLIIILLHYFRALCSTALLCEPWVCWNGLLRFTGYWSNLGFNWLVEIEVLVVIQIWFYRLQFRISKLCGFILWKLVPLVHGFVNLIVFLIGYSDILNQFTWRLWFVLVFRMSVAGTILRFNGLVDALSSRVSGWLWWKGLCSSNPCSQLLCMSPCLLFDPNQYVQNACWYG</sequence>
<keyword evidence="2" id="KW-0732">Signal</keyword>
<reference evidence="3" key="2">
    <citation type="submission" date="2020-07" db="EMBL/GenBank/DDBJ databases">
        <authorList>
            <person name="Vera ALvarez R."/>
            <person name="Arias-Moreno D.M."/>
            <person name="Jimenez-Jacinto V."/>
            <person name="Jimenez-Bremont J.F."/>
            <person name="Swaminathan K."/>
            <person name="Moose S.P."/>
            <person name="Guerrero-Gonzalez M.L."/>
            <person name="Marino-Ramirez L."/>
            <person name="Landsman D."/>
            <person name="Rodriguez-Kessler M."/>
            <person name="Delgado-Sanchez P."/>
        </authorList>
    </citation>
    <scope>NUCLEOTIDE SEQUENCE</scope>
    <source>
        <tissue evidence="3">Cladode</tissue>
    </source>
</reference>
<evidence type="ECO:0000256" key="2">
    <source>
        <dbReference type="SAM" id="SignalP"/>
    </source>
</evidence>
<keyword evidence="1" id="KW-0812">Transmembrane</keyword>
<evidence type="ECO:0000313" key="3">
    <source>
        <dbReference type="EMBL" id="MBA4666876.1"/>
    </source>
</evidence>
<feature type="transmembrane region" description="Helical" evidence="1">
    <location>
        <begin position="77"/>
        <end position="100"/>
    </location>
</feature>
<dbReference type="AlphaFoldDB" id="A0A7C9AGU0"/>
<reference evidence="3" key="1">
    <citation type="journal article" date="2013" name="J. Plant Res.">
        <title>Effect of fungi and light on seed germination of three Opuntia species from semiarid lands of central Mexico.</title>
        <authorList>
            <person name="Delgado-Sanchez P."/>
            <person name="Jimenez-Bremont J.F."/>
            <person name="Guerrero-Gonzalez Mde L."/>
            <person name="Flores J."/>
        </authorList>
    </citation>
    <scope>NUCLEOTIDE SEQUENCE</scope>
    <source>
        <tissue evidence="3">Cladode</tissue>
    </source>
</reference>
<organism evidence="3">
    <name type="scientific">Opuntia streptacantha</name>
    <name type="common">Prickly pear cactus</name>
    <name type="synonym">Opuntia cardona</name>
    <dbReference type="NCBI Taxonomy" id="393608"/>
    <lineage>
        <taxon>Eukaryota</taxon>
        <taxon>Viridiplantae</taxon>
        <taxon>Streptophyta</taxon>
        <taxon>Embryophyta</taxon>
        <taxon>Tracheophyta</taxon>
        <taxon>Spermatophyta</taxon>
        <taxon>Magnoliopsida</taxon>
        <taxon>eudicotyledons</taxon>
        <taxon>Gunneridae</taxon>
        <taxon>Pentapetalae</taxon>
        <taxon>Caryophyllales</taxon>
        <taxon>Cactineae</taxon>
        <taxon>Cactaceae</taxon>
        <taxon>Opuntioideae</taxon>
        <taxon>Opuntia</taxon>
    </lineage>
</organism>